<name>A0A316UH69_9BASI</name>
<dbReference type="InterPro" id="IPR000467">
    <property type="entry name" value="G_patch_dom"/>
</dbReference>
<feature type="compositionally biased region" description="Basic and acidic residues" evidence="2">
    <location>
        <begin position="127"/>
        <end position="139"/>
    </location>
</feature>
<protein>
    <submittedName>
        <fullName evidence="4">TFP11-domain-containing protein</fullName>
    </submittedName>
</protein>
<dbReference type="Pfam" id="PF01585">
    <property type="entry name" value="G-patch"/>
    <property type="match status" value="1"/>
</dbReference>
<feature type="compositionally biased region" description="Basic and acidic residues" evidence="2">
    <location>
        <begin position="94"/>
        <end position="112"/>
    </location>
</feature>
<dbReference type="GeneID" id="37012552"/>
<feature type="region of interest" description="Disordered" evidence="2">
    <location>
        <begin position="87"/>
        <end position="139"/>
    </location>
</feature>
<evidence type="ECO:0000256" key="1">
    <source>
        <dbReference type="ARBA" id="ARBA00010900"/>
    </source>
</evidence>
<gene>
    <name evidence="4" type="ORF">BCV69DRAFT_266915</name>
</gene>
<sequence>MPASFGAVPTPVEPSDAFAKKEKKPKRSFLPSAASSVPKTSIKFGGGLGGGFNPAAYLASMGWTGGGLGENGEGMLNPIEVQLRPEKAGIAFGGRKERTKQAKEEAKRRGEEVSSDEDERAARRNKGRGDKKKEKKEQAVELRQAWTTREKKPRKPKIQHRTYEQIIEEAGGEVPSTDAGVGQIIDARSKEMKEVASLASALAHHAVPTSDSTRLPELRHNLRLIADNSKQTLDALAKEGAGIFERRRWLQREYDESRRRREKEAVDLAQLKVVLSLVRELEAVGKSALSNTAMGLEAFEPLAVRIQQESDADIEKFGLDEALVGALTPPMKRLLADWDPLQDADGISATLHRWRRALRALGGASAPAESRAIMLPFEALLWHLWMPRIRSALNNDWKVHHPRAAVAVLTAWRPLLPRYIWDNVLDQILLPKVWKAVHDWEPRTARAPLHYILFPWLPLLGERIDETMSEARRRIRALLKSWRPKDEAVPQHLERWKEFFPKSEWDSMFLTQIVPKLASYLGSRFSVNPRAQDMAPLEKILAWRELLRRSVLSRLLEGEFFPKWLTTLHAWLVQPGVDLGEVAKWYSFWKGWFPSEVAALPGVEAGFRKGIALINQAVEMGEDRRGLSKPDLTPLSRSSVRDAVSASHRSSSKTPAIPSSSGAGDAEDDSVSFRSIVEDRAAELDLLVLSLNRSHAQTGLPLLRVSESLDGKSGATFYVQEDIVWVEEKDKEKGTSEWIPVGVEELMKRARMKR</sequence>
<evidence type="ECO:0000256" key="2">
    <source>
        <dbReference type="SAM" id="MobiDB-lite"/>
    </source>
</evidence>
<feature type="domain" description="G-patch" evidence="3">
    <location>
        <begin position="58"/>
        <end position="95"/>
    </location>
</feature>
<dbReference type="AlphaFoldDB" id="A0A316UH69"/>
<reference evidence="4 5" key="1">
    <citation type="journal article" date="2018" name="Mol. Biol. Evol.">
        <title>Broad Genomic Sampling Reveals a Smut Pathogenic Ancestry of the Fungal Clade Ustilaginomycotina.</title>
        <authorList>
            <person name="Kijpornyongpan T."/>
            <person name="Mondo S.J."/>
            <person name="Barry K."/>
            <person name="Sandor L."/>
            <person name="Lee J."/>
            <person name="Lipzen A."/>
            <person name="Pangilinan J."/>
            <person name="LaButti K."/>
            <person name="Hainaut M."/>
            <person name="Henrissat B."/>
            <person name="Grigoriev I.V."/>
            <person name="Spatafora J.W."/>
            <person name="Aime M.C."/>
        </authorList>
    </citation>
    <scope>NUCLEOTIDE SEQUENCE [LARGE SCALE GENOMIC DNA]</scope>
    <source>
        <strain evidence="4 5">MCA 4718</strain>
    </source>
</reference>
<feature type="compositionally biased region" description="Gly residues" evidence="2">
    <location>
        <begin position="63"/>
        <end position="72"/>
    </location>
</feature>
<evidence type="ECO:0000313" key="5">
    <source>
        <dbReference type="Proteomes" id="UP000245942"/>
    </source>
</evidence>
<dbReference type="GO" id="GO:0071008">
    <property type="term" value="C:U2-type post-mRNA release spliceosomal complex"/>
    <property type="evidence" value="ECO:0007669"/>
    <property type="project" value="TreeGrafter"/>
</dbReference>
<dbReference type="Proteomes" id="UP000245942">
    <property type="component" value="Unassembled WGS sequence"/>
</dbReference>
<evidence type="ECO:0000259" key="3">
    <source>
        <dbReference type="PROSITE" id="PS50174"/>
    </source>
</evidence>
<comment type="similarity">
    <text evidence="1">Belongs to the TFP11/STIP family.</text>
</comment>
<dbReference type="GO" id="GO:0003676">
    <property type="term" value="F:nucleic acid binding"/>
    <property type="evidence" value="ECO:0007669"/>
    <property type="project" value="InterPro"/>
</dbReference>
<dbReference type="PROSITE" id="PS50174">
    <property type="entry name" value="G_PATCH"/>
    <property type="match status" value="1"/>
</dbReference>
<dbReference type="OrthoDB" id="4822at2759"/>
<dbReference type="PANTHER" id="PTHR23329">
    <property type="entry name" value="TUFTELIN-INTERACTING PROTEIN 11-RELATED"/>
    <property type="match status" value="1"/>
</dbReference>
<feature type="region of interest" description="Disordered" evidence="2">
    <location>
        <begin position="1"/>
        <end position="75"/>
    </location>
</feature>
<dbReference type="InterPro" id="IPR045211">
    <property type="entry name" value="TFP11/STIP/Ntr1"/>
</dbReference>
<dbReference type="EMBL" id="KZ819322">
    <property type="protein sequence ID" value="PWN23283.1"/>
    <property type="molecule type" value="Genomic_DNA"/>
</dbReference>
<dbReference type="GO" id="GO:0000390">
    <property type="term" value="P:spliceosomal complex disassembly"/>
    <property type="evidence" value="ECO:0007669"/>
    <property type="project" value="InterPro"/>
</dbReference>
<evidence type="ECO:0000313" key="4">
    <source>
        <dbReference type="EMBL" id="PWN23283.1"/>
    </source>
</evidence>
<feature type="region of interest" description="Disordered" evidence="2">
    <location>
        <begin position="624"/>
        <end position="668"/>
    </location>
</feature>
<proteinExistence type="inferred from homology"/>
<dbReference type="Pfam" id="PF07842">
    <property type="entry name" value="GCFC"/>
    <property type="match status" value="1"/>
</dbReference>
<organism evidence="4 5">
    <name type="scientific">Pseudomicrostroma glucosiphilum</name>
    <dbReference type="NCBI Taxonomy" id="1684307"/>
    <lineage>
        <taxon>Eukaryota</taxon>
        <taxon>Fungi</taxon>
        <taxon>Dikarya</taxon>
        <taxon>Basidiomycota</taxon>
        <taxon>Ustilaginomycotina</taxon>
        <taxon>Exobasidiomycetes</taxon>
        <taxon>Microstromatales</taxon>
        <taxon>Microstromatales incertae sedis</taxon>
        <taxon>Pseudomicrostroma</taxon>
    </lineage>
</organism>
<keyword evidence="5" id="KW-1185">Reference proteome</keyword>
<dbReference type="RefSeq" id="XP_025350443.1">
    <property type="nucleotide sequence ID" value="XM_025490818.1"/>
</dbReference>
<dbReference type="InterPro" id="IPR022783">
    <property type="entry name" value="GCFC_dom"/>
</dbReference>
<dbReference type="PANTHER" id="PTHR23329:SF1">
    <property type="entry name" value="TUFTELIN-INTERACTING PROTEIN 11"/>
    <property type="match status" value="1"/>
</dbReference>
<accession>A0A316UH69</accession>
<feature type="compositionally biased region" description="Low complexity" evidence="2">
    <location>
        <begin position="636"/>
        <end position="664"/>
    </location>
</feature>
<dbReference type="STRING" id="1684307.A0A316UH69"/>